<feature type="transmembrane region" description="Helical" evidence="6">
    <location>
        <begin position="15"/>
        <end position="39"/>
    </location>
</feature>
<feature type="domain" description="Major facilitator superfamily (MFS) profile" evidence="7">
    <location>
        <begin position="14"/>
        <end position="391"/>
    </location>
</feature>
<feature type="transmembrane region" description="Helical" evidence="6">
    <location>
        <begin position="300"/>
        <end position="321"/>
    </location>
</feature>
<accession>A0A2A2IAJ6</accession>
<evidence type="ECO:0000259" key="7">
    <source>
        <dbReference type="PROSITE" id="PS50850"/>
    </source>
</evidence>
<dbReference type="AlphaFoldDB" id="A0A2A2IAJ6"/>
<evidence type="ECO:0000256" key="3">
    <source>
        <dbReference type="ARBA" id="ARBA00022692"/>
    </source>
</evidence>
<feature type="transmembrane region" description="Helical" evidence="6">
    <location>
        <begin position="368"/>
        <end position="388"/>
    </location>
</feature>
<evidence type="ECO:0000313" key="8">
    <source>
        <dbReference type="EMBL" id="PAV29021.1"/>
    </source>
</evidence>
<dbReference type="GO" id="GO:0022857">
    <property type="term" value="F:transmembrane transporter activity"/>
    <property type="evidence" value="ECO:0007669"/>
    <property type="project" value="InterPro"/>
</dbReference>
<evidence type="ECO:0000256" key="1">
    <source>
        <dbReference type="ARBA" id="ARBA00004651"/>
    </source>
</evidence>
<dbReference type="CDD" id="cd17489">
    <property type="entry name" value="MFS_YfcJ_like"/>
    <property type="match status" value="1"/>
</dbReference>
<dbReference type="InterPro" id="IPR052714">
    <property type="entry name" value="MFS_Exporter"/>
</dbReference>
<gene>
    <name evidence="8" type="ORF">CIL05_13655</name>
</gene>
<dbReference type="EMBL" id="NPOA01000009">
    <property type="protein sequence ID" value="PAV29021.1"/>
    <property type="molecule type" value="Genomic_DNA"/>
</dbReference>
<feature type="transmembrane region" description="Helical" evidence="6">
    <location>
        <begin position="170"/>
        <end position="190"/>
    </location>
</feature>
<comment type="subcellular location">
    <subcellularLocation>
        <location evidence="1">Cell membrane</location>
        <topology evidence="1">Multi-pass membrane protein</topology>
    </subcellularLocation>
</comment>
<evidence type="ECO:0000256" key="5">
    <source>
        <dbReference type="ARBA" id="ARBA00023136"/>
    </source>
</evidence>
<feature type="transmembrane region" description="Helical" evidence="6">
    <location>
        <begin position="105"/>
        <end position="128"/>
    </location>
</feature>
<proteinExistence type="predicted"/>
<keyword evidence="4 6" id="KW-1133">Transmembrane helix</keyword>
<dbReference type="Pfam" id="PF07690">
    <property type="entry name" value="MFS_1"/>
    <property type="match status" value="1"/>
</dbReference>
<dbReference type="OrthoDB" id="9814001at2"/>
<keyword evidence="9" id="KW-1185">Reference proteome</keyword>
<feature type="transmembrane region" description="Helical" evidence="6">
    <location>
        <begin position="140"/>
        <end position="164"/>
    </location>
</feature>
<organism evidence="8 9">
    <name type="scientific">Virgibacillus profundi</name>
    <dbReference type="NCBI Taxonomy" id="2024555"/>
    <lineage>
        <taxon>Bacteria</taxon>
        <taxon>Bacillati</taxon>
        <taxon>Bacillota</taxon>
        <taxon>Bacilli</taxon>
        <taxon>Bacillales</taxon>
        <taxon>Bacillaceae</taxon>
        <taxon>Virgibacillus</taxon>
    </lineage>
</organism>
<feature type="transmembrane region" description="Helical" evidence="6">
    <location>
        <begin position="81"/>
        <end position="99"/>
    </location>
</feature>
<keyword evidence="5 6" id="KW-0472">Membrane</keyword>
<feature type="transmembrane region" description="Helical" evidence="6">
    <location>
        <begin position="245"/>
        <end position="263"/>
    </location>
</feature>
<feature type="transmembrane region" description="Helical" evidence="6">
    <location>
        <begin position="275"/>
        <end position="294"/>
    </location>
</feature>
<dbReference type="Gene3D" id="1.20.1250.20">
    <property type="entry name" value="MFS general substrate transporter like domains"/>
    <property type="match status" value="1"/>
</dbReference>
<reference evidence="8 9" key="1">
    <citation type="submission" date="2017-08" db="EMBL/GenBank/DDBJ databases">
        <title>Virgibacillus indicus sp. nov. and Virgibacillus profoundi sp. nov, two moderately halophilic bacteria isolated from marine sediment by using the Microfluidic Streak Plate.</title>
        <authorList>
            <person name="Xu B."/>
            <person name="Hu B."/>
            <person name="Wang J."/>
            <person name="Zhu Y."/>
            <person name="Huang L."/>
            <person name="Du W."/>
            <person name="Huang Y."/>
        </authorList>
    </citation>
    <scope>NUCLEOTIDE SEQUENCE [LARGE SCALE GENOMIC DNA]</scope>
    <source>
        <strain evidence="8 9">IO3-P3-H5</strain>
    </source>
</reference>
<feature type="transmembrane region" description="Helical" evidence="6">
    <location>
        <begin position="51"/>
        <end position="69"/>
    </location>
</feature>
<keyword evidence="2" id="KW-0813">Transport</keyword>
<dbReference type="PANTHER" id="PTHR23531">
    <property type="entry name" value="QUINOLENE RESISTANCE PROTEIN NORA"/>
    <property type="match status" value="1"/>
</dbReference>
<dbReference type="InterPro" id="IPR036259">
    <property type="entry name" value="MFS_trans_sf"/>
</dbReference>
<feature type="transmembrane region" description="Helical" evidence="6">
    <location>
        <begin position="211"/>
        <end position="239"/>
    </location>
</feature>
<dbReference type="Proteomes" id="UP000218887">
    <property type="component" value="Unassembled WGS sequence"/>
</dbReference>
<dbReference type="PROSITE" id="PS50850">
    <property type="entry name" value="MFS"/>
    <property type="match status" value="1"/>
</dbReference>
<evidence type="ECO:0000313" key="9">
    <source>
        <dbReference type="Proteomes" id="UP000218887"/>
    </source>
</evidence>
<dbReference type="GO" id="GO:0005886">
    <property type="term" value="C:plasma membrane"/>
    <property type="evidence" value="ECO:0007669"/>
    <property type="project" value="UniProtKB-SubCell"/>
</dbReference>
<dbReference type="RefSeq" id="WP_095656113.1">
    <property type="nucleotide sequence ID" value="NZ_NPOA01000009.1"/>
</dbReference>
<name>A0A2A2IAJ6_9BACI</name>
<sequence>MNNTFEKRPVWTKDFIGISVTHLIIFLIFYTLLTTLPIYVIQSLGGNEAQGGLLVTVMLLAAILVRPISGRILEVLGKKNTLMITVVAFAITTFFYLVFDQYNSLLILRFIHGLSFGIATTATGAIAADTIPGERKGEGLGYFAMATNVAMVIGPFIGLTMLQITTFKMLFVVLSILILFAVVCALIVKVPKMPKENKNNVKRKMTIHDIFELKALPIASIAGLISFAYAGILSFISVYANALDLASVASYFFVVFAFVMIITRPSFGRAFDSRGPSFIIIPSLIAFAIGLVILSFTQTALVLLLAAAIIGLGYGSLLPSFQTMAVQSTDEHRSGHATATFFTMYDIGIASGTYVLGIIVTYVSFRSIYIICAAIILVVLLLFSLYQLNSKKGEREIN</sequence>
<evidence type="ECO:0000256" key="4">
    <source>
        <dbReference type="ARBA" id="ARBA00022989"/>
    </source>
</evidence>
<dbReference type="InterPro" id="IPR020846">
    <property type="entry name" value="MFS_dom"/>
</dbReference>
<protein>
    <submittedName>
        <fullName evidence="8">MFS transporter</fullName>
    </submittedName>
</protein>
<feature type="transmembrane region" description="Helical" evidence="6">
    <location>
        <begin position="342"/>
        <end position="362"/>
    </location>
</feature>
<dbReference type="PANTHER" id="PTHR23531:SF2">
    <property type="entry name" value="PERMEASE"/>
    <property type="match status" value="1"/>
</dbReference>
<keyword evidence="3 6" id="KW-0812">Transmembrane</keyword>
<dbReference type="InterPro" id="IPR011701">
    <property type="entry name" value="MFS"/>
</dbReference>
<evidence type="ECO:0000256" key="6">
    <source>
        <dbReference type="SAM" id="Phobius"/>
    </source>
</evidence>
<comment type="caution">
    <text evidence="8">The sequence shown here is derived from an EMBL/GenBank/DDBJ whole genome shotgun (WGS) entry which is preliminary data.</text>
</comment>
<evidence type="ECO:0000256" key="2">
    <source>
        <dbReference type="ARBA" id="ARBA00022448"/>
    </source>
</evidence>
<dbReference type="SUPFAM" id="SSF103473">
    <property type="entry name" value="MFS general substrate transporter"/>
    <property type="match status" value="1"/>
</dbReference>